<name>A0ABS0I7R8_9BACT</name>
<proteinExistence type="predicted"/>
<dbReference type="EMBL" id="JADQDM010000011">
    <property type="protein sequence ID" value="MBF9223016.1"/>
    <property type="molecule type" value="Genomic_DNA"/>
</dbReference>
<protein>
    <submittedName>
        <fullName evidence="1">Uncharacterized protein</fullName>
    </submittedName>
</protein>
<accession>A0ABS0I7R8</accession>
<comment type="caution">
    <text evidence="1">The sequence shown here is derived from an EMBL/GenBank/DDBJ whole genome shotgun (WGS) entry which is preliminary data.</text>
</comment>
<keyword evidence="2" id="KW-1185">Reference proteome</keyword>
<gene>
    <name evidence="1" type="ORF">I2H31_18075</name>
</gene>
<dbReference type="Proteomes" id="UP000618931">
    <property type="component" value="Unassembled WGS sequence"/>
</dbReference>
<evidence type="ECO:0000313" key="1">
    <source>
        <dbReference type="EMBL" id="MBF9223016.1"/>
    </source>
</evidence>
<reference evidence="1 2" key="1">
    <citation type="submission" date="2020-11" db="EMBL/GenBank/DDBJ databases">
        <authorList>
            <person name="Kim M.K."/>
        </authorList>
    </citation>
    <scope>NUCLEOTIDE SEQUENCE [LARGE SCALE GENOMIC DNA]</scope>
    <source>
        <strain evidence="1 2">BT662</strain>
    </source>
</reference>
<evidence type="ECO:0000313" key="2">
    <source>
        <dbReference type="Proteomes" id="UP000618931"/>
    </source>
</evidence>
<dbReference type="RefSeq" id="WP_196294463.1">
    <property type="nucleotide sequence ID" value="NZ_JADQDM010000011.1"/>
</dbReference>
<sequence length="124" mass="13550">MTSLLAPATRYSGPRPNPEMTQDFTLWKHQVRRAIAGLCAFAPPAGPGFHAALQHLYAESHFAEFMAFQGWRQAGLTEEAGRALRTLQAQLDAYDEPDTDVAILADPCWWAILGRAVEAAAVLA</sequence>
<organism evidence="1 2">
    <name type="scientific">Hymenobacter ruricola</name>
    <dbReference type="NCBI Taxonomy" id="2791023"/>
    <lineage>
        <taxon>Bacteria</taxon>
        <taxon>Pseudomonadati</taxon>
        <taxon>Bacteroidota</taxon>
        <taxon>Cytophagia</taxon>
        <taxon>Cytophagales</taxon>
        <taxon>Hymenobacteraceae</taxon>
        <taxon>Hymenobacter</taxon>
    </lineage>
</organism>